<evidence type="ECO:0008006" key="2">
    <source>
        <dbReference type="Google" id="ProtNLM"/>
    </source>
</evidence>
<name>A0A6M3LMH9_9ZZZZ</name>
<dbReference type="EMBL" id="MT143411">
    <property type="protein sequence ID" value="QJA96547.1"/>
    <property type="molecule type" value="Genomic_DNA"/>
</dbReference>
<accession>A0A6M3LMH9</accession>
<evidence type="ECO:0000313" key="1">
    <source>
        <dbReference type="EMBL" id="QJA96547.1"/>
    </source>
</evidence>
<proteinExistence type="predicted"/>
<reference evidence="1" key="1">
    <citation type="submission" date="2020-03" db="EMBL/GenBank/DDBJ databases">
        <title>The deep terrestrial virosphere.</title>
        <authorList>
            <person name="Holmfeldt K."/>
            <person name="Nilsson E."/>
            <person name="Simone D."/>
            <person name="Lopez-Fernandez M."/>
            <person name="Wu X."/>
            <person name="de Brujin I."/>
            <person name="Lundin D."/>
            <person name="Andersson A."/>
            <person name="Bertilsson S."/>
            <person name="Dopson M."/>
        </authorList>
    </citation>
    <scope>NUCLEOTIDE SEQUENCE</scope>
    <source>
        <strain evidence="1">MM415B08046</strain>
    </source>
</reference>
<protein>
    <recommendedName>
        <fullName evidence="2">Peptidase</fullName>
    </recommendedName>
</protein>
<gene>
    <name evidence="1" type="ORF">MM415B08046_0002</name>
</gene>
<dbReference type="AlphaFoldDB" id="A0A6M3LMH9"/>
<sequence>MEIKYLPAKLMRPSFGACFPATHIIWINEDLPEIVKAFVLQHELYHYTDTAKNWFIREVKANFYAARKHPLGFVCTAILSLSPYRLAFYLKRFKEGR</sequence>
<organism evidence="1">
    <name type="scientific">viral metagenome</name>
    <dbReference type="NCBI Taxonomy" id="1070528"/>
    <lineage>
        <taxon>unclassified sequences</taxon>
        <taxon>metagenomes</taxon>
        <taxon>organismal metagenomes</taxon>
    </lineage>
</organism>